<comment type="similarity">
    <text evidence="2">Belongs to the cytidine and deoxycytidylate deaminase family. ADAT3 subfamily.</text>
</comment>
<dbReference type="Gene3D" id="3.40.140.10">
    <property type="entry name" value="Cytidine Deaminase, domain 2"/>
    <property type="match status" value="1"/>
</dbReference>
<dbReference type="GO" id="GO:0002100">
    <property type="term" value="P:tRNA wobble adenosine to inosine editing"/>
    <property type="evidence" value="ECO:0007669"/>
    <property type="project" value="InterPro"/>
</dbReference>
<dbReference type="SUPFAM" id="SSF53927">
    <property type="entry name" value="Cytidine deaminase-like"/>
    <property type="match status" value="1"/>
</dbReference>
<dbReference type="InterPro" id="IPR002125">
    <property type="entry name" value="CMP_dCMP_dom"/>
</dbReference>
<proteinExistence type="inferred from homology"/>
<feature type="compositionally biased region" description="Low complexity" evidence="3">
    <location>
        <begin position="145"/>
        <end position="156"/>
    </location>
</feature>
<dbReference type="GO" id="GO:0046872">
    <property type="term" value="F:metal ion binding"/>
    <property type="evidence" value="ECO:0007669"/>
    <property type="project" value="UniProtKB-KW"/>
</dbReference>
<evidence type="ECO:0000256" key="3">
    <source>
        <dbReference type="SAM" id="MobiDB-lite"/>
    </source>
</evidence>
<feature type="region of interest" description="Disordered" evidence="3">
    <location>
        <begin position="145"/>
        <end position="178"/>
    </location>
</feature>
<gene>
    <name evidence="5" type="ORF">ASTO00021_LOCUS9004</name>
</gene>
<sequence>MVLVEVLPVEVERLLKGGEPKLCRFVYGRVDKQYRRGLGEVIKSITHLYPLDSRFEHLKRVHRKSETQETLILYCEAEDAEVGVDEIFSSIKSSTIVKLMQEHERIFNVKFGFVNVPAVAALTQEHYVKWSETYWPINPRCMQYNNNNNNRNNNNDNKMEEKEKEKEKEKETETEKEKRNFRGKYTHYNSNEYFSPEELNTILYWKEQARQIETGTSKNGTIIVHPTTNTLIAKAIDQSGSHPLHHSCMQCINLASVRILRAKQRHQKQKHLIRTSSSIFTEIKGHLIRKRPKLNRGNGKDKNDVSENDTFFDERETYLCTNMDIYTTKEPCTMCAMALLHSRVRRVFYDESNPQNGALGSQRRIHCNPNLNHSFQVFKGFK</sequence>
<dbReference type="GO" id="GO:0005737">
    <property type="term" value="C:cytoplasm"/>
    <property type="evidence" value="ECO:0007669"/>
    <property type="project" value="TreeGrafter"/>
</dbReference>
<feature type="compositionally biased region" description="Basic and acidic residues" evidence="3">
    <location>
        <begin position="157"/>
        <end position="178"/>
    </location>
</feature>
<dbReference type="PROSITE" id="PS51747">
    <property type="entry name" value="CYT_DCMP_DEAMINASES_2"/>
    <property type="match status" value="1"/>
</dbReference>
<evidence type="ECO:0000259" key="4">
    <source>
        <dbReference type="PROSITE" id="PS51747"/>
    </source>
</evidence>
<organism evidence="5">
    <name type="scientific">Aplanochytrium stocchinoi</name>
    <dbReference type="NCBI Taxonomy" id="215587"/>
    <lineage>
        <taxon>Eukaryota</taxon>
        <taxon>Sar</taxon>
        <taxon>Stramenopiles</taxon>
        <taxon>Bigyra</taxon>
        <taxon>Labyrinthulomycetes</taxon>
        <taxon>Thraustochytrida</taxon>
        <taxon>Thraustochytriidae</taxon>
        <taxon>Aplanochytrium</taxon>
    </lineage>
</organism>
<feature type="domain" description="CMP/dCMP-type deaminase" evidence="4">
    <location>
        <begin position="249"/>
        <end position="378"/>
    </location>
</feature>
<evidence type="ECO:0000256" key="2">
    <source>
        <dbReference type="ARBA" id="ARBA00038160"/>
    </source>
</evidence>
<dbReference type="PANTHER" id="PTHR11079:SF156">
    <property type="entry name" value="INACTIVE TRNA-SPECIFIC ADENOSINE DEAMINASE-LIKE PROTEIN 3-RELATED"/>
    <property type="match status" value="1"/>
</dbReference>
<evidence type="ECO:0000256" key="1">
    <source>
        <dbReference type="ARBA" id="ARBA00022694"/>
    </source>
</evidence>
<dbReference type="PANTHER" id="PTHR11079">
    <property type="entry name" value="CYTOSINE DEAMINASE FAMILY MEMBER"/>
    <property type="match status" value="1"/>
</dbReference>
<keyword evidence="1" id="KW-0819">tRNA processing</keyword>
<dbReference type="GO" id="GO:0052717">
    <property type="term" value="F:tRNA-specific adenosine-34 deaminase activity"/>
    <property type="evidence" value="ECO:0007669"/>
    <property type="project" value="UniProtKB-EC"/>
</dbReference>
<dbReference type="GO" id="GO:0005634">
    <property type="term" value="C:nucleus"/>
    <property type="evidence" value="ECO:0007669"/>
    <property type="project" value="TreeGrafter"/>
</dbReference>
<dbReference type="EMBL" id="HBIN01011982">
    <property type="protein sequence ID" value="CAE0438782.1"/>
    <property type="molecule type" value="Transcribed_RNA"/>
</dbReference>
<name>A0A7S3LQ79_9STRA</name>
<evidence type="ECO:0000313" key="5">
    <source>
        <dbReference type="EMBL" id="CAE0438782.1"/>
    </source>
</evidence>
<dbReference type="AlphaFoldDB" id="A0A7S3LQ79"/>
<accession>A0A7S3LQ79</accession>
<dbReference type="InterPro" id="IPR016193">
    <property type="entry name" value="Cytidine_deaminase-like"/>
</dbReference>
<reference evidence="5" key="1">
    <citation type="submission" date="2021-01" db="EMBL/GenBank/DDBJ databases">
        <authorList>
            <person name="Corre E."/>
            <person name="Pelletier E."/>
            <person name="Niang G."/>
            <person name="Scheremetjew M."/>
            <person name="Finn R."/>
            <person name="Kale V."/>
            <person name="Holt S."/>
            <person name="Cochrane G."/>
            <person name="Meng A."/>
            <person name="Brown T."/>
            <person name="Cohen L."/>
        </authorList>
    </citation>
    <scope>NUCLEOTIDE SEQUENCE</scope>
    <source>
        <strain evidence="5">GSBS06</strain>
    </source>
</reference>
<protein>
    <recommendedName>
        <fullName evidence="4">CMP/dCMP-type deaminase domain-containing protein</fullName>
    </recommendedName>
</protein>